<feature type="compositionally biased region" description="Low complexity" evidence="1">
    <location>
        <begin position="1"/>
        <end position="15"/>
    </location>
</feature>
<protein>
    <submittedName>
        <fullName evidence="2">Uncharacterized protein</fullName>
    </submittedName>
</protein>
<evidence type="ECO:0000313" key="2">
    <source>
        <dbReference type="EMBL" id="MCS3865849.1"/>
    </source>
</evidence>
<evidence type="ECO:0000256" key="1">
    <source>
        <dbReference type="SAM" id="MobiDB-lite"/>
    </source>
</evidence>
<dbReference type="EMBL" id="JANTYZ010000007">
    <property type="protein sequence ID" value="MCS3865849.1"/>
    <property type="molecule type" value="Genomic_DNA"/>
</dbReference>
<feature type="compositionally biased region" description="Low complexity" evidence="1">
    <location>
        <begin position="91"/>
        <end position="105"/>
    </location>
</feature>
<gene>
    <name evidence="2" type="ORF">GGP82_002413</name>
</gene>
<proteinExistence type="predicted"/>
<feature type="region of interest" description="Disordered" evidence="1">
    <location>
        <begin position="1"/>
        <end position="27"/>
    </location>
</feature>
<name>A0A9X2R9B9_9BACT</name>
<reference evidence="2" key="1">
    <citation type="submission" date="2022-08" db="EMBL/GenBank/DDBJ databases">
        <title>Genomic Encyclopedia of Type Strains, Phase V (KMG-V): Genome sequencing to study the core and pangenomes of soil and plant-associated prokaryotes.</title>
        <authorList>
            <person name="Whitman W."/>
        </authorList>
    </citation>
    <scope>NUCLEOTIDE SEQUENCE</scope>
    <source>
        <strain evidence="2">SP2016B</strain>
    </source>
</reference>
<comment type="caution">
    <text evidence="2">The sequence shown here is derived from an EMBL/GenBank/DDBJ whole genome shotgun (WGS) entry which is preliminary data.</text>
</comment>
<accession>A0A9X2R9B9</accession>
<dbReference type="Proteomes" id="UP001155034">
    <property type="component" value="Unassembled WGS sequence"/>
</dbReference>
<dbReference type="AlphaFoldDB" id="A0A9X2R9B9"/>
<sequence length="118" mass="13058">MHAPGPCTATATPAPKDNPHPGLKGVKIDMPYHQEVIGRIKQLPRWAWDFDGEEKSWIVDRAVWPYVKVVLHEAWGDTGEPSEKEEESTEEPAPTDSSTTDSSTTNRMTEEAAPSLFG</sequence>
<evidence type="ECO:0000313" key="3">
    <source>
        <dbReference type="Proteomes" id="UP001155034"/>
    </source>
</evidence>
<dbReference type="RefSeq" id="WP_259083842.1">
    <property type="nucleotide sequence ID" value="NZ_JANTZD010000007.1"/>
</dbReference>
<feature type="region of interest" description="Disordered" evidence="1">
    <location>
        <begin position="75"/>
        <end position="118"/>
    </location>
</feature>
<organism evidence="2 3">
    <name type="scientific">Salinibacter ruber</name>
    <dbReference type="NCBI Taxonomy" id="146919"/>
    <lineage>
        <taxon>Bacteria</taxon>
        <taxon>Pseudomonadati</taxon>
        <taxon>Rhodothermota</taxon>
        <taxon>Rhodothermia</taxon>
        <taxon>Rhodothermales</taxon>
        <taxon>Salinibacteraceae</taxon>
        <taxon>Salinibacter</taxon>
    </lineage>
</organism>